<evidence type="ECO:0000313" key="3">
    <source>
        <dbReference type="Proteomes" id="UP000257109"/>
    </source>
</evidence>
<comment type="caution">
    <text evidence="2">The sequence shown here is derived from an EMBL/GenBank/DDBJ whole genome shotgun (WGS) entry which is preliminary data.</text>
</comment>
<organism evidence="2 3">
    <name type="scientific">Mucuna pruriens</name>
    <name type="common">Velvet bean</name>
    <name type="synonym">Dolichos pruriens</name>
    <dbReference type="NCBI Taxonomy" id="157652"/>
    <lineage>
        <taxon>Eukaryota</taxon>
        <taxon>Viridiplantae</taxon>
        <taxon>Streptophyta</taxon>
        <taxon>Embryophyta</taxon>
        <taxon>Tracheophyta</taxon>
        <taxon>Spermatophyta</taxon>
        <taxon>Magnoliopsida</taxon>
        <taxon>eudicotyledons</taxon>
        <taxon>Gunneridae</taxon>
        <taxon>Pentapetalae</taxon>
        <taxon>rosids</taxon>
        <taxon>fabids</taxon>
        <taxon>Fabales</taxon>
        <taxon>Fabaceae</taxon>
        <taxon>Papilionoideae</taxon>
        <taxon>50 kb inversion clade</taxon>
        <taxon>NPAAA clade</taxon>
        <taxon>indigoferoid/millettioid clade</taxon>
        <taxon>Phaseoleae</taxon>
        <taxon>Mucuna</taxon>
    </lineage>
</organism>
<accession>A0A371H1X6</accession>
<dbReference type="AlphaFoldDB" id="A0A371H1X6"/>
<name>A0A371H1X6_MUCPR</name>
<dbReference type="EMBL" id="QJKJ01003837">
    <property type="protein sequence ID" value="RDX96653.1"/>
    <property type="molecule type" value="Genomic_DNA"/>
</dbReference>
<feature type="region of interest" description="Disordered" evidence="1">
    <location>
        <begin position="82"/>
        <end position="115"/>
    </location>
</feature>
<feature type="region of interest" description="Disordered" evidence="1">
    <location>
        <begin position="1"/>
        <end position="26"/>
    </location>
</feature>
<dbReference type="PANTHER" id="PTHR38378:SF3">
    <property type="entry name" value="MYOSIN HEAVY CHAIN-LIKE PROTEIN"/>
    <property type="match status" value="1"/>
</dbReference>
<dbReference type="OrthoDB" id="1897593at2759"/>
<feature type="compositionally biased region" description="Polar residues" evidence="1">
    <location>
        <begin position="11"/>
        <end position="22"/>
    </location>
</feature>
<protein>
    <submittedName>
        <fullName evidence="2">Uncharacterized protein</fullName>
    </submittedName>
</protein>
<evidence type="ECO:0000256" key="1">
    <source>
        <dbReference type="SAM" id="MobiDB-lite"/>
    </source>
</evidence>
<reference evidence="2" key="1">
    <citation type="submission" date="2018-05" db="EMBL/GenBank/DDBJ databases">
        <title>Draft genome of Mucuna pruriens seed.</title>
        <authorList>
            <person name="Nnadi N.E."/>
            <person name="Vos R."/>
            <person name="Hasami M.H."/>
            <person name="Devisetty U.K."/>
            <person name="Aguiy J.C."/>
        </authorList>
    </citation>
    <scope>NUCLEOTIDE SEQUENCE [LARGE SCALE GENOMIC DNA]</scope>
    <source>
        <strain evidence="2">JCA_2017</strain>
    </source>
</reference>
<gene>
    <name evidence="2" type="ORF">CR513_20653</name>
</gene>
<proteinExistence type="predicted"/>
<feature type="non-terminal residue" evidence="2">
    <location>
        <position position="319"/>
    </location>
</feature>
<sequence>MDRVRAYSSPHFLSSSTNNFSGQPEEECGLEGLATNIKLLLKLIQDHNGSSTKENDERQFHRVNGMMFILDEVRSRVQRIQSTTKKRAELRRCNSDLKPKIPTPKDKKPPDVPLDEKERLKRELNASLVARQSLQAMCSSLGKEKQIMASELARKAQELTEMEDFIGDLKAQNDMLMEKLHACNSEQKEKKSNVDMECNIVLRERNKALSEQLQISIDGYRSLKRKLGDIQEENRQVHDTMEQVEEEVQTVIHRIGNFKDGRMKTNLRTSDVKEELSVLEHMLGSLQMKISKHTQKKHFICTLTQELYKPDPVLFVRMS</sequence>
<evidence type="ECO:0000313" key="2">
    <source>
        <dbReference type="EMBL" id="RDX96653.1"/>
    </source>
</evidence>
<keyword evidence="3" id="KW-1185">Reference proteome</keyword>
<dbReference type="PANTHER" id="PTHR38378">
    <property type="entry name" value="MYOSIN HEAVY CHAIN-LIKE PROTEIN"/>
    <property type="match status" value="1"/>
</dbReference>
<feature type="compositionally biased region" description="Basic and acidic residues" evidence="1">
    <location>
        <begin position="86"/>
        <end position="115"/>
    </location>
</feature>
<dbReference type="Proteomes" id="UP000257109">
    <property type="component" value="Unassembled WGS sequence"/>
</dbReference>